<keyword evidence="7" id="KW-0084">Basement membrane</keyword>
<evidence type="ECO:0000256" key="7">
    <source>
        <dbReference type="ARBA" id="ARBA00022869"/>
    </source>
</evidence>
<keyword evidence="9 14" id="KW-0175">Coiled coil</keyword>
<feature type="domain" description="Laminin EGF-like" evidence="16">
    <location>
        <begin position="83"/>
        <end position="134"/>
    </location>
</feature>
<keyword evidence="4" id="KW-0597">Phosphoprotein</keyword>
<dbReference type="InterPro" id="IPR056558">
    <property type="entry name" value="LAMB1-4_helical"/>
</dbReference>
<dbReference type="SUPFAM" id="SSF57196">
    <property type="entry name" value="EGF/Laminin"/>
    <property type="match status" value="11"/>
</dbReference>
<keyword evidence="6" id="KW-0677">Repeat</keyword>
<feature type="non-terminal residue" evidence="18">
    <location>
        <position position="1428"/>
    </location>
</feature>
<feature type="disulfide bond" evidence="13">
    <location>
        <begin position="705"/>
        <end position="722"/>
    </location>
</feature>
<organism evidence="18 19">
    <name type="scientific">Odontophorus gujanensis</name>
    <name type="common">marbled wood quail</name>
    <dbReference type="NCBI Taxonomy" id="886794"/>
    <lineage>
        <taxon>Eukaryota</taxon>
        <taxon>Metazoa</taxon>
        <taxon>Chordata</taxon>
        <taxon>Craniata</taxon>
        <taxon>Vertebrata</taxon>
        <taxon>Euteleostomi</taxon>
        <taxon>Archelosauria</taxon>
        <taxon>Archosauria</taxon>
        <taxon>Dinosauria</taxon>
        <taxon>Saurischia</taxon>
        <taxon>Theropoda</taxon>
        <taxon>Coelurosauria</taxon>
        <taxon>Aves</taxon>
        <taxon>Neognathae</taxon>
        <taxon>Galloanserae</taxon>
        <taxon>Galliformes</taxon>
        <taxon>Odontophoridae</taxon>
        <taxon>Odontophorus</taxon>
    </lineage>
</organism>
<dbReference type="PRINTS" id="PR00011">
    <property type="entry name" value="EGFLAMININ"/>
</dbReference>
<feature type="domain" description="Laminin EGF-like" evidence="16">
    <location>
        <begin position="485"/>
        <end position="534"/>
    </location>
</feature>
<dbReference type="InterPro" id="IPR050440">
    <property type="entry name" value="Laminin/Netrin_ECM"/>
</dbReference>
<dbReference type="SMART" id="SM00181">
    <property type="entry name" value="EGF"/>
    <property type="match status" value="8"/>
</dbReference>
<dbReference type="FunFam" id="2.10.25.10:FF:000101">
    <property type="entry name" value="Laminin subunit beta 1"/>
    <property type="match status" value="1"/>
</dbReference>
<evidence type="ECO:0000256" key="14">
    <source>
        <dbReference type="SAM" id="Coils"/>
    </source>
</evidence>
<feature type="domain" description="Laminin EGF-like" evidence="16">
    <location>
        <begin position="647"/>
        <end position="702"/>
    </location>
</feature>
<evidence type="ECO:0000256" key="4">
    <source>
        <dbReference type="ARBA" id="ARBA00022553"/>
    </source>
</evidence>
<evidence type="ECO:0000256" key="3">
    <source>
        <dbReference type="ARBA" id="ARBA00022530"/>
    </source>
</evidence>
<dbReference type="OrthoDB" id="5985440at2759"/>
<feature type="disulfide bond" evidence="13">
    <location>
        <begin position="412"/>
        <end position="421"/>
    </location>
</feature>
<comment type="caution">
    <text evidence="18">The sequence shown here is derived from an EMBL/GenBank/DDBJ whole genome shotgun (WGS) entry which is preliminary data.</text>
</comment>
<dbReference type="FunFam" id="2.10.25.10:FF:000011">
    <property type="entry name" value="Cadherin EGF LAG seven-pass G-type receptor"/>
    <property type="match status" value="1"/>
</dbReference>
<accession>A0A7K9YBW5</accession>
<evidence type="ECO:0000256" key="1">
    <source>
        <dbReference type="ARBA" id="ARBA00004302"/>
    </source>
</evidence>
<evidence type="ECO:0000256" key="6">
    <source>
        <dbReference type="ARBA" id="ARBA00022737"/>
    </source>
</evidence>
<feature type="disulfide bond" evidence="13">
    <location>
        <begin position="460"/>
        <end position="469"/>
    </location>
</feature>
<evidence type="ECO:0000256" key="12">
    <source>
        <dbReference type="ARBA" id="ARBA00023292"/>
    </source>
</evidence>
<feature type="disulfide bond" evidence="13">
    <location>
        <begin position="53"/>
        <end position="62"/>
    </location>
</feature>
<dbReference type="FunFam" id="2.10.25.10:FF:000145">
    <property type="entry name" value="Laminin subunit beta 1"/>
    <property type="match status" value="1"/>
</dbReference>
<sequence>LCKPFYYKDPSKDLRDPAVCRACDCDPDGTVDGGLCDGADDPERGLIAGQCRCKEHVQGPRCDRCKTGFFGLSAAHPQGCQRCQCDPRGTVAGGSQCDPISGDCLCKRLVTGRSCDQCLPEHWALSHDLPGCRPCECDVGGARDNRCAAETGQCQCRSHIVGRRCEQVEPGFYRINLDHYTYEAEDARLHKGSVVEREPHAGHPASWTGTGFAHMQEGGWVEFHVSDVPFSMEYDVIIRYEPQHPEPWKEVRVQVLRPSPVSASSPCGNTIPADDQLSTSLMPGARYVVLPHPICLEQGVSYTIRLELGCATGQRDPTSSVLIDSLVLLPRYSSLEMFITGDPAAMERRETFERYRCAQHFHTVGSTPVAEPCSRLLHSLSAILHDGALPCLCDPQGSLSAECQPQGGQCRCKPNVVGRRCHRCSPGTFGFGPGGCRPCQCSGEGSLSAICDTVTGQCPCREGAHGSRCDRCQPGHWGFPSCRPCQCNGHTEECDPQTGSCLRCRDHTDGERCQRCAAGHFGNPALGSGQHCRPCPCPDGPSGPRHFAASCYQDGRSRQVVCRCSPGYTAGPRCDECAPGYYGDPLQPGGRCLPCQCHDNIDVTDAEACDRRTGQCLRCLYNTAGPHCAECQPGYYGDATWHSCRRCSCNALGTDPSTCGPQQCQCDRHSGQCHCLPHVEGQSCDRCSPNFWNLGSGQGCEPCACHPQHSLSPACNQFTGQCSCRPGFGGRTCADCQEQHWGDPRLQCRGESRVGRGLCHALWHPNPFLSAACDCDPRGIASTQCHRGSGHCDCRPGVSGVRCDQCARGFSGTFPACQPCHPCFGDWDRVVQDLASRTRALAQRASLLQHTGAAGAFEGTFRRLEESLATVRDAVAARNATAATATFLMHTTEGLRQQIGEATERLTRLEGELTAAQDANYNTSHVLGTVDRGARALNHTLRELGQRLHALKTSNFFGAFDSIRQSHWESQDAEHRADASTRGVPSPISASSATRHRTEQLLASRRDAFNRQNAASWRALTELAARARELSLHPLNKKVCGAAGDVPCAESPCGGAGCRDEDGTRRCGGLSCGGAVSTADSALDRARHAQEELRRAAGEVAQLSHRVAEAKGKADEARLQAQAALDKANQTRARVEHSNKELRELISHVKAFLSQEGADPESIELVASRVLELSLPASPAQIHRLAEEIKARVRSLASVDAILEQTAGDVRQAGQLLQDAQRAKARAEGVRGTAEAVQQALEGAQQAQGTAGQALHSAAADIQHSERAIGTMRAQALGAEQQLAAAMERLGLLEGQTDALKVKRANNSLAATRAHDAAGIARDRASEAKQVLEGPLRDRYRAAQELVQHRAQGAQQAGGRAQQLREEAAGLLQDAQGKLQKLRALEEAYERNERVLDAKAAQLDGLEARMREVLATINQQVQIYNTCQ</sequence>
<dbReference type="PROSITE" id="PS51116">
    <property type="entry name" value="LAMININ_IVB"/>
    <property type="match status" value="1"/>
</dbReference>
<evidence type="ECO:0000313" key="18">
    <source>
        <dbReference type="EMBL" id="NXJ07563.1"/>
    </source>
</evidence>
<keyword evidence="5" id="KW-0732">Signal</keyword>
<dbReference type="GO" id="GO:0070831">
    <property type="term" value="P:basement membrane assembly"/>
    <property type="evidence" value="ECO:0007669"/>
    <property type="project" value="TreeGrafter"/>
</dbReference>
<dbReference type="SMART" id="SM00180">
    <property type="entry name" value="EGF_Lam"/>
    <property type="match status" value="11"/>
</dbReference>
<reference evidence="18 19" key="1">
    <citation type="submission" date="2019-09" db="EMBL/GenBank/DDBJ databases">
        <title>Bird 10,000 Genomes (B10K) Project - Family phase.</title>
        <authorList>
            <person name="Zhang G."/>
        </authorList>
    </citation>
    <scope>NUCLEOTIDE SEQUENCE [LARGE SCALE GENOMIC DNA]</scope>
    <source>
        <strain evidence="18">B10K-DU-001-53</strain>
        <tissue evidence="18">Muscle</tissue>
    </source>
</reference>
<feature type="disulfide bond" evidence="13">
    <location>
        <begin position="675"/>
        <end position="684"/>
    </location>
</feature>
<evidence type="ECO:0000259" key="17">
    <source>
        <dbReference type="PROSITE" id="PS51116"/>
    </source>
</evidence>
<dbReference type="FunFam" id="2.10.25.10:FF:000130">
    <property type="entry name" value="Laminin subunit beta 1"/>
    <property type="match status" value="1"/>
</dbReference>
<comment type="subcellular location">
    <subcellularLocation>
        <location evidence="1">Secreted</location>
        <location evidence="1">Extracellular space</location>
        <location evidence="1">Extracellular matrix</location>
        <location evidence="1">Basement membrane</location>
    </subcellularLocation>
</comment>
<proteinExistence type="predicted"/>
<feature type="domain" description="Laminin EGF-like" evidence="16">
    <location>
        <begin position="773"/>
        <end position="819"/>
    </location>
</feature>
<feature type="domain" description="Laminin EGF-like" evidence="16">
    <location>
        <begin position="23"/>
        <end position="82"/>
    </location>
</feature>
<comment type="caution">
    <text evidence="13">Lacks conserved residue(s) required for the propagation of feature annotation.</text>
</comment>
<keyword evidence="11" id="KW-0325">Glycoprotein</keyword>
<evidence type="ECO:0000256" key="11">
    <source>
        <dbReference type="ARBA" id="ARBA00023180"/>
    </source>
</evidence>
<feature type="disulfide bond" evidence="13">
    <location>
        <begin position="393"/>
        <end position="410"/>
    </location>
</feature>
<feature type="disulfide bond" evidence="13">
    <location>
        <begin position="504"/>
        <end position="513"/>
    </location>
</feature>
<name>A0A7K9YBW5_9GALL</name>
<feature type="disulfide bond" evidence="13">
    <location>
        <begin position="135"/>
        <end position="147"/>
    </location>
</feature>
<evidence type="ECO:0000256" key="8">
    <source>
        <dbReference type="ARBA" id="ARBA00022889"/>
    </source>
</evidence>
<feature type="domain" description="Laminin EGF-like" evidence="16">
    <location>
        <begin position="135"/>
        <end position="180"/>
    </location>
</feature>
<dbReference type="Pfam" id="PF00053">
    <property type="entry name" value="EGF_laminin"/>
    <property type="match status" value="10"/>
</dbReference>
<protein>
    <submittedName>
        <fullName evidence="18">LAMB2 protein</fullName>
    </submittedName>
</protein>
<dbReference type="PROSITE" id="PS50027">
    <property type="entry name" value="EGF_LAM_2"/>
    <property type="match status" value="10"/>
</dbReference>
<dbReference type="GO" id="GO:0009888">
    <property type="term" value="P:tissue development"/>
    <property type="evidence" value="ECO:0007669"/>
    <property type="project" value="TreeGrafter"/>
</dbReference>
<dbReference type="FunFam" id="2.10.25.10:FF:000084">
    <property type="entry name" value="Laminin subunit alpha 3"/>
    <property type="match status" value="1"/>
</dbReference>
<keyword evidence="8" id="KW-0130">Cell adhesion</keyword>
<dbReference type="InterPro" id="IPR056863">
    <property type="entry name" value="LMN_ATRN_NET-like_EGF"/>
</dbReference>
<dbReference type="FunFam" id="2.10.25.10:FF:000135">
    <property type="entry name" value="Laminin subunit beta 4"/>
    <property type="match status" value="2"/>
</dbReference>
<evidence type="ECO:0000256" key="10">
    <source>
        <dbReference type="ARBA" id="ARBA00023157"/>
    </source>
</evidence>
<dbReference type="GO" id="GO:0009887">
    <property type="term" value="P:animal organ morphogenesis"/>
    <property type="evidence" value="ECO:0007669"/>
    <property type="project" value="TreeGrafter"/>
</dbReference>
<feature type="disulfide bond" evidence="13">
    <location>
        <begin position="106"/>
        <end position="115"/>
    </location>
</feature>
<evidence type="ECO:0000313" key="19">
    <source>
        <dbReference type="Proteomes" id="UP000522663"/>
    </source>
</evidence>
<feature type="domain" description="Laminin EGF-like" evidence="16">
    <location>
        <begin position="391"/>
        <end position="438"/>
    </location>
</feature>
<dbReference type="EMBL" id="VXAB01004448">
    <property type="protein sequence ID" value="NXJ07563.1"/>
    <property type="molecule type" value="Genomic_DNA"/>
</dbReference>
<dbReference type="Pfam" id="PF24973">
    <property type="entry name" value="EGF_LMN_ATRN"/>
    <property type="match status" value="1"/>
</dbReference>
<feature type="coiled-coil region" evidence="14">
    <location>
        <begin position="892"/>
        <end position="919"/>
    </location>
</feature>
<dbReference type="GO" id="GO:0007411">
    <property type="term" value="P:axon guidance"/>
    <property type="evidence" value="ECO:0007669"/>
    <property type="project" value="TreeGrafter"/>
</dbReference>
<feature type="disulfide bond" evidence="13">
    <location>
        <begin position="703"/>
        <end position="715"/>
    </location>
</feature>
<gene>
    <name evidence="18" type="primary">Lamb2_0</name>
    <name evidence="18" type="ORF">ODOGUJ_R04056</name>
</gene>
<feature type="disulfide bond" evidence="13">
    <location>
        <begin position="391"/>
        <end position="403"/>
    </location>
</feature>
<evidence type="ECO:0000259" key="16">
    <source>
        <dbReference type="PROSITE" id="PS50027"/>
    </source>
</evidence>
<feature type="disulfide bond" evidence="13">
    <location>
        <begin position="724"/>
        <end position="733"/>
    </location>
</feature>
<feature type="coiled-coil region" evidence="14">
    <location>
        <begin position="1079"/>
        <end position="1145"/>
    </location>
</feature>
<keyword evidence="10 13" id="KW-1015">Disulfide bond</keyword>
<feature type="disulfide bond" evidence="13">
    <location>
        <begin position="773"/>
        <end position="785"/>
    </location>
</feature>
<feature type="region of interest" description="Disordered" evidence="15">
    <location>
        <begin position="968"/>
        <end position="997"/>
    </location>
</feature>
<dbReference type="GO" id="GO:0043256">
    <property type="term" value="C:laminin complex"/>
    <property type="evidence" value="ECO:0007669"/>
    <property type="project" value="TreeGrafter"/>
</dbReference>
<evidence type="ECO:0000256" key="2">
    <source>
        <dbReference type="ARBA" id="ARBA00022525"/>
    </source>
</evidence>
<feature type="domain" description="Laminin EGF-like" evidence="16">
    <location>
        <begin position="595"/>
        <end position="646"/>
    </location>
</feature>
<feature type="coiled-coil region" evidence="14">
    <location>
        <begin position="1354"/>
        <end position="1416"/>
    </location>
</feature>
<feature type="disulfide bond" evidence="13">
    <location>
        <begin position="619"/>
        <end position="628"/>
    </location>
</feature>
<dbReference type="GO" id="GO:0034446">
    <property type="term" value="P:substrate adhesion-dependent cell spreading"/>
    <property type="evidence" value="ECO:0007669"/>
    <property type="project" value="TreeGrafter"/>
</dbReference>
<dbReference type="Pfam" id="PF23219">
    <property type="entry name" value="LAMB1"/>
    <property type="match status" value="1"/>
</dbReference>
<evidence type="ECO:0000256" key="5">
    <source>
        <dbReference type="ARBA" id="ARBA00022729"/>
    </source>
</evidence>
<keyword evidence="3" id="KW-0272">Extracellular matrix</keyword>
<dbReference type="FunFam" id="2.10.25.10:FF:000209">
    <property type="entry name" value="Laminin subunit alpha 5"/>
    <property type="match status" value="1"/>
</dbReference>
<dbReference type="PROSITE" id="PS01248">
    <property type="entry name" value="EGF_LAM_1"/>
    <property type="match status" value="5"/>
</dbReference>
<feature type="compositionally biased region" description="Basic and acidic residues" evidence="15">
    <location>
        <begin position="968"/>
        <end position="979"/>
    </location>
</feature>
<dbReference type="FunFam" id="2.10.25.10:FF:000280">
    <property type="entry name" value="Laminin subunit beta 4"/>
    <property type="match status" value="1"/>
</dbReference>
<dbReference type="InterPro" id="IPR013015">
    <property type="entry name" value="Laminin_IV_B"/>
</dbReference>
<evidence type="ECO:0000256" key="13">
    <source>
        <dbReference type="PROSITE-ProRule" id="PRU00460"/>
    </source>
</evidence>
<evidence type="ECO:0000256" key="9">
    <source>
        <dbReference type="ARBA" id="ARBA00023054"/>
    </source>
</evidence>
<dbReference type="Gene3D" id="2.60.120.260">
    <property type="entry name" value="Galactose-binding domain-like"/>
    <property type="match status" value="1"/>
</dbReference>
<dbReference type="FunFam" id="2.170.300.10:FF:000004">
    <property type="entry name" value="Laminin subunit beta 1"/>
    <property type="match status" value="1"/>
</dbReference>
<dbReference type="Pfam" id="PF21199">
    <property type="entry name" value="LAMININ_IV_B"/>
    <property type="match status" value="1"/>
</dbReference>
<keyword evidence="2" id="KW-0964">Secreted</keyword>
<feature type="disulfide bond" evidence="13">
    <location>
        <begin position="137"/>
        <end position="154"/>
    </location>
</feature>
<dbReference type="InterPro" id="IPR000742">
    <property type="entry name" value="EGF"/>
</dbReference>
<feature type="disulfide bond" evidence="13">
    <location>
        <begin position="441"/>
        <end position="458"/>
    </location>
</feature>
<dbReference type="PANTHER" id="PTHR10574:SF36">
    <property type="entry name" value="LAMININ SUBUNIT BETA-2"/>
    <property type="match status" value="1"/>
</dbReference>
<dbReference type="Gene3D" id="2.10.25.10">
    <property type="entry name" value="Laminin"/>
    <property type="match status" value="9"/>
</dbReference>
<dbReference type="PANTHER" id="PTHR10574">
    <property type="entry name" value="NETRIN/LAMININ-RELATED"/>
    <property type="match status" value="1"/>
</dbReference>
<dbReference type="CDD" id="cd00055">
    <property type="entry name" value="EGF_Lam"/>
    <property type="match status" value="11"/>
</dbReference>
<feature type="disulfide bond" evidence="13">
    <location>
        <begin position="156"/>
        <end position="165"/>
    </location>
</feature>
<feature type="non-terminal residue" evidence="18">
    <location>
        <position position="1"/>
    </location>
</feature>
<feature type="disulfide bond" evidence="13">
    <location>
        <begin position="794"/>
        <end position="803"/>
    </location>
</feature>
<feature type="domain" description="Laminin IV type B" evidence="17">
    <location>
        <begin position="174"/>
        <end position="385"/>
    </location>
</feature>
<dbReference type="Proteomes" id="UP000522663">
    <property type="component" value="Unassembled WGS sequence"/>
</dbReference>
<dbReference type="Gene3D" id="2.170.300.10">
    <property type="entry name" value="Tie2 ligand-binding domain superfamily"/>
    <property type="match status" value="1"/>
</dbReference>
<keyword evidence="12 13" id="KW-0424">Laminin EGF-like domain</keyword>
<dbReference type="GO" id="GO:0016477">
    <property type="term" value="P:cell migration"/>
    <property type="evidence" value="ECO:0007669"/>
    <property type="project" value="TreeGrafter"/>
</dbReference>
<dbReference type="CDD" id="cd22299">
    <property type="entry name" value="cc_LAMB2_C"/>
    <property type="match status" value="1"/>
</dbReference>
<feature type="disulfide bond" evidence="13">
    <location>
        <begin position="118"/>
        <end position="132"/>
    </location>
</feature>
<feature type="disulfide bond" evidence="13">
    <location>
        <begin position="775"/>
        <end position="792"/>
    </location>
</feature>
<feature type="disulfide bond" evidence="13">
    <location>
        <begin position="439"/>
        <end position="451"/>
    </location>
</feature>
<dbReference type="InterPro" id="IPR002049">
    <property type="entry name" value="LE_dom"/>
</dbReference>
<evidence type="ECO:0000256" key="15">
    <source>
        <dbReference type="SAM" id="MobiDB-lite"/>
    </source>
</evidence>
<dbReference type="FunFam" id="2.10.25.10:FF:000138">
    <property type="entry name" value="Laminin subunit beta 1"/>
    <property type="match status" value="1"/>
</dbReference>
<keyword evidence="19" id="KW-1185">Reference proteome</keyword>
<feature type="domain" description="Laminin EGF-like" evidence="16">
    <location>
        <begin position="703"/>
        <end position="750"/>
    </location>
</feature>
<feature type="domain" description="Laminin EGF-like" evidence="16">
    <location>
        <begin position="439"/>
        <end position="484"/>
    </location>
</feature>
<dbReference type="FunFam" id="2.10.25.10:FF:000065">
    <property type="entry name" value="Laminin subunit beta 1"/>
    <property type="match status" value="1"/>
</dbReference>